<keyword evidence="12" id="KW-1185">Reference proteome</keyword>
<organism evidence="11 12">
    <name type="scientific">Salinisphaera orenii MK-B5</name>
    <dbReference type="NCBI Taxonomy" id="856730"/>
    <lineage>
        <taxon>Bacteria</taxon>
        <taxon>Pseudomonadati</taxon>
        <taxon>Pseudomonadota</taxon>
        <taxon>Gammaproteobacteria</taxon>
        <taxon>Salinisphaerales</taxon>
        <taxon>Salinisphaeraceae</taxon>
        <taxon>Salinisphaera</taxon>
    </lineage>
</organism>
<dbReference type="HAMAP" id="MF_00019">
    <property type="entry name" value="PlsX"/>
    <property type="match status" value="1"/>
</dbReference>
<protein>
    <recommendedName>
        <fullName evidence="8 10">Phosphate acyltransferase</fullName>
        <ecNumber evidence="8 10">2.3.1.274</ecNumber>
    </recommendedName>
    <alternativeName>
        <fullName evidence="10">Acyl-ACP phosphotransacylase</fullName>
    </alternativeName>
    <alternativeName>
        <fullName evidence="10">Acyl-[acyl-carrier-protein]--phosphate acyltransferase</fullName>
    </alternativeName>
    <alternativeName>
        <fullName evidence="10">Phosphate-acyl-ACP acyltransferase</fullName>
    </alternativeName>
</protein>
<keyword evidence="3 10" id="KW-0444">Lipid biosynthesis</keyword>
<reference evidence="11 12" key="1">
    <citation type="submission" date="2013-10" db="EMBL/GenBank/DDBJ databases">
        <title>Salinisphaera orenii MK-B5 Genome Sequencing.</title>
        <authorList>
            <person name="Lai Q."/>
            <person name="Li C."/>
            <person name="Shao Z."/>
        </authorList>
    </citation>
    <scope>NUCLEOTIDE SEQUENCE [LARGE SCALE GENOMIC DNA]</scope>
    <source>
        <strain evidence="11 12">MK-B5</strain>
    </source>
</reference>
<evidence type="ECO:0000313" key="11">
    <source>
        <dbReference type="EMBL" id="ROO30366.1"/>
    </source>
</evidence>
<evidence type="ECO:0000256" key="10">
    <source>
        <dbReference type="HAMAP-Rule" id="MF_00019"/>
    </source>
</evidence>
<dbReference type="Pfam" id="PF02504">
    <property type="entry name" value="FA_synthesis"/>
    <property type="match status" value="1"/>
</dbReference>
<keyword evidence="7 10" id="KW-1208">Phospholipid metabolism</keyword>
<dbReference type="GO" id="GO:0008654">
    <property type="term" value="P:phospholipid biosynthetic process"/>
    <property type="evidence" value="ECO:0007669"/>
    <property type="project" value="UniProtKB-KW"/>
</dbReference>
<keyword evidence="4 10" id="KW-0808">Transferase</keyword>
<evidence type="ECO:0000256" key="2">
    <source>
        <dbReference type="ARBA" id="ARBA00022490"/>
    </source>
</evidence>
<dbReference type="InterPro" id="IPR003664">
    <property type="entry name" value="FA_synthesis"/>
</dbReference>
<comment type="catalytic activity">
    <reaction evidence="1 10">
        <text>a fatty acyl-[ACP] + phosphate = an acyl phosphate + holo-[ACP]</text>
        <dbReference type="Rhea" id="RHEA:42292"/>
        <dbReference type="Rhea" id="RHEA-COMP:9685"/>
        <dbReference type="Rhea" id="RHEA-COMP:14125"/>
        <dbReference type="ChEBI" id="CHEBI:43474"/>
        <dbReference type="ChEBI" id="CHEBI:59918"/>
        <dbReference type="ChEBI" id="CHEBI:64479"/>
        <dbReference type="ChEBI" id="CHEBI:138651"/>
        <dbReference type="EC" id="2.3.1.274"/>
    </reaction>
</comment>
<dbReference type="InterPro" id="IPR012281">
    <property type="entry name" value="Phospholipid_synth_PlsX-like"/>
</dbReference>
<proteinExistence type="inferred from homology"/>
<evidence type="ECO:0000256" key="1">
    <source>
        <dbReference type="ARBA" id="ARBA00001232"/>
    </source>
</evidence>
<name>A0A423PXN0_9GAMM</name>
<dbReference type="PANTHER" id="PTHR30100">
    <property type="entry name" value="FATTY ACID/PHOSPHOLIPID SYNTHESIS PROTEIN PLSX"/>
    <property type="match status" value="1"/>
</dbReference>
<dbReference type="PIRSF" id="PIRSF002465">
    <property type="entry name" value="Phsphlp_syn_PlsX"/>
    <property type="match status" value="1"/>
</dbReference>
<gene>
    <name evidence="10" type="primary">plsX</name>
    <name evidence="11" type="ORF">SAOR_00515</name>
</gene>
<evidence type="ECO:0000256" key="9">
    <source>
        <dbReference type="ARBA" id="ARBA00046608"/>
    </source>
</evidence>
<dbReference type="EC" id="2.3.1.274" evidence="8 10"/>
<evidence type="ECO:0000256" key="3">
    <source>
        <dbReference type="ARBA" id="ARBA00022516"/>
    </source>
</evidence>
<keyword evidence="6 10" id="KW-0594">Phospholipid biosynthesis</keyword>
<comment type="caution">
    <text evidence="11">The sequence shown here is derived from an EMBL/GenBank/DDBJ whole genome shotgun (WGS) entry which is preliminary data.</text>
</comment>
<comment type="subunit">
    <text evidence="9 10">Homodimer. Probably interacts with PlsY.</text>
</comment>
<comment type="subcellular location">
    <subcellularLocation>
        <location evidence="10">Cytoplasm</location>
    </subcellularLocation>
    <text evidence="10">Associated with the membrane possibly through PlsY.</text>
</comment>
<sequence>MIRIAVDAMSGDRGLPVAVDAALASLEAHPELALVLVGDEAALREELGRRRKADRFDDRLRLHHAGEVVGMCESPARSLRQKKDSSMRVAINLVQAGEAEACVSAGNTGALMATARFVLKTLAGIDRPAIVSPIPSRRGRTLMLDLGANAECTPEQLFQFAVMGAVLAHAVHGIESPRVGLLNIGAEEIKGNLQIQQAGKLLADSELNYIGFVEGDDIYIGDVDVVVCDGFVGNVALKTSEGLGKLIAQFLREEFSRNALTRTAAFFAMPVLKAFRLRVDPRQYNGATLVGLQGTVIKSHGDADAVAFASAINVARMAVDQQVPRRIHDLLAHNLGE</sequence>
<dbReference type="UniPathway" id="UPA00085"/>
<dbReference type="RefSeq" id="WP_123629748.1">
    <property type="nucleotide sequence ID" value="NZ_AYKH01000001.1"/>
</dbReference>
<keyword evidence="11" id="KW-0012">Acyltransferase</keyword>
<evidence type="ECO:0000256" key="5">
    <source>
        <dbReference type="ARBA" id="ARBA00023098"/>
    </source>
</evidence>
<dbReference type="NCBIfam" id="TIGR00182">
    <property type="entry name" value="plsX"/>
    <property type="match status" value="1"/>
</dbReference>
<comment type="pathway">
    <text evidence="10">Lipid metabolism; phospholipid metabolism.</text>
</comment>
<evidence type="ECO:0000256" key="4">
    <source>
        <dbReference type="ARBA" id="ARBA00022679"/>
    </source>
</evidence>
<evidence type="ECO:0000256" key="8">
    <source>
        <dbReference type="ARBA" id="ARBA00024069"/>
    </source>
</evidence>
<dbReference type="GO" id="GO:0006633">
    <property type="term" value="P:fatty acid biosynthetic process"/>
    <property type="evidence" value="ECO:0007669"/>
    <property type="project" value="UniProtKB-UniRule"/>
</dbReference>
<dbReference type="GO" id="GO:0005737">
    <property type="term" value="C:cytoplasm"/>
    <property type="evidence" value="ECO:0007669"/>
    <property type="project" value="UniProtKB-SubCell"/>
</dbReference>
<comment type="similarity">
    <text evidence="10">Belongs to the PlsX family.</text>
</comment>
<dbReference type="GO" id="GO:0043811">
    <property type="term" value="F:phosphate:acyl-[acyl carrier protein] acyltransferase activity"/>
    <property type="evidence" value="ECO:0007669"/>
    <property type="project" value="UniProtKB-UniRule"/>
</dbReference>
<comment type="function">
    <text evidence="10">Catalyzes the reversible formation of acyl-phosphate (acyl-PO(4)) from acyl-[acyl-carrier-protein] (acyl-ACP). This enzyme utilizes acyl-ACP as fatty acyl donor, but not acyl-CoA.</text>
</comment>
<dbReference type="SUPFAM" id="SSF53659">
    <property type="entry name" value="Isocitrate/Isopropylmalate dehydrogenase-like"/>
    <property type="match status" value="1"/>
</dbReference>
<keyword evidence="5 10" id="KW-0443">Lipid metabolism</keyword>
<dbReference type="AlphaFoldDB" id="A0A423PXN0"/>
<accession>A0A423PXN0</accession>
<dbReference type="EMBL" id="AYKH01000001">
    <property type="protein sequence ID" value="ROO30366.1"/>
    <property type="molecule type" value="Genomic_DNA"/>
</dbReference>
<evidence type="ECO:0000256" key="6">
    <source>
        <dbReference type="ARBA" id="ARBA00023209"/>
    </source>
</evidence>
<evidence type="ECO:0000313" key="12">
    <source>
        <dbReference type="Proteomes" id="UP000283993"/>
    </source>
</evidence>
<dbReference type="Proteomes" id="UP000283993">
    <property type="component" value="Unassembled WGS sequence"/>
</dbReference>
<dbReference type="PANTHER" id="PTHR30100:SF1">
    <property type="entry name" value="PHOSPHATE ACYLTRANSFERASE"/>
    <property type="match status" value="1"/>
</dbReference>
<evidence type="ECO:0000256" key="7">
    <source>
        <dbReference type="ARBA" id="ARBA00023264"/>
    </source>
</evidence>
<dbReference type="Gene3D" id="3.40.718.10">
    <property type="entry name" value="Isopropylmalate Dehydrogenase"/>
    <property type="match status" value="1"/>
</dbReference>
<keyword evidence="2 10" id="KW-0963">Cytoplasm</keyword>